<dbReference type="GO" id="GO:0005886">
    <property type="term" value="C:plasma membrane"/>
    <property type="evidence" value="ECO:0007669"/>
    <property type="project" value="UniProtKB-SubCell"/>
</dbReference>
<evidence type="ECO:0000256" key="6">
    <source>
        <dbReference type="ARBA" id="ARBA00023136"/>
    </source>
</evidence>
<reference evidence="8 9" key="1">
    <citation type="submission" date="2019-08" db="EMBL/GenBank/DDBJ databases">
        <title>Parahaliea maris sp. nov., isolated from the surface seawater.</title>
        <authorList>
            <person name="Liu Y."/>
        </authorList>
    </citation>
    <scope>NUCLEOTIDE SEQUENCE [LARGE SCALE GENOMIC DNA]</scope>
    <source>
        <strain evidence="8 9">S2-26</strain>
    </source>
</reference>
<evidence type="ECO:0000256" key="2">
    <source>
        <dbReference type="ARBA" id="ARBA00006679"/>
    </source>
</evidence>
<sequence length="197" mass="21839">MNALARAYYCIHEAIFPRLAHLDGLAPLAMRLYLVPVLWTAGNQKIANMESTIEWFGNPEWGLGLPAPALLAHLAAYTEAIGALLLLVGLAVRWVSVPLMITMAVAAITVHWANGWAAIADSSAQEVAIRLGEAKDILREHGNYRWLTEKGNFVVLNNGIEFAVTYFIMLLSLFFTGGGRYVSVDYYLSRLYPRSRV</sequence>
<comment type="subcellular location">
    <subcellularLocation>
        <location evidence="1">Cell membrane</location>
        <topology evidence="1">Multi-pass membrane protein</topology>
    </subcellularLocation>
</comment>
<evidence type="ECO:0000256" key="3">
    <source>
        <dbReference type="ARBA" id="ARBA00022475"/>
    </source>
</evidence>
<keyword evidence="5 7" id="KW-1133">Transmembrane helix</keyword>
<protein>
    <submittedName>
        <fullName evidence="8">DoxX family protein</fullName>
    </submittedName>
</protein>
<dbReference type="PANTHER" id="PTHR33452:SF19">
    <property type="entry name" value="DOXX FAMILY PROTEIN"/>
    <property type="match status" value="1"/>
</dbReference>
<name>A0A5C9A5F0_9GAMM</name>
<dbReference type="PANTHER" id="PTHR33452">
    <property type="entry name" value="OXIDOREDUCTASE CATD-RELATED"/>
    <property type="match status" value="1"/>
</dbReference>
<feature type="transmembrane region" description="Helical" evidence="7">
    <location>
        <begin position="99"/>
        <end position="119"/>
    </location>
</feature>
<dbReference type="AlphaFoldDB" id="A0A5C9A5F0"/>
<proteinExistence type="inferred from homology"/>
<dbReference type="RefSeq" id="WP_148062719.1">
    <property type="nucleotide sequence ID" value="NZ_VRYZ01000001.1"/>
</dbReference>
<feature type="transmembrane region" description="Helical" evidence="7">
    <location>
        <begin position="70"/>
        <end position="92"/>
    </location>
</feature>
<evidence type="ECO:0000256" key="4">
    <source>
        <dbReference type="ARBA" id="ARBA00022692"/>
    </source>
</evidence>
<dbReference type="Proteomes" id="UP000321933">
    <property type="component" value="Unassembled WGS sequence"/>
</dbReference>
<comment type="caution">
    <text evidence="8">The sequence shown here is derived from an EMBL/GenBank/DDBJ whole genome shotgun (WGS) entry which is preliminary data.</text>
</comment>
<evidence type="ECO:0000256" key="1">
    <source>
        <dbReference type="ARBA" id="ARBA00004651"/>
    </source>
</evidence>
<evidence type="ECO:0000313" key="8">
    <source>
        <dbReference type="EMBL" id="TXS94877.1"/>
    </source>
</evidence>
<keyword evidence="6 7" id="KW-0472">Membrane</keyword>
<evidence type="ECO:0000256" key="5">
    <source>
        <dbReference type="ARBA" id="ARBA00022989"/>
    </source>
</evidence>
<comment type="similarity">
    <text evidence="2">Belongs to the DoxX family.</text>
</comment>
<feature type="transmembrane region" description="Helical" evidence="7">
    <location>
        <begin position="163"/>
        <end position="188"/>
    </location>
</feature>
<accession>A0A5C9A5F0</accession>
<keyword evidence="9" id="KW-1185">Reference proteome</keyword>
<dbReference type="EMBL" id="VRYZ01000001">
    <property type="protein sequence ID" value="TXS94877.1"/>
    <property type="molecule type" value="Genomic_DNA"/>
</dbReference>
<dbReference type="Pfam" id="PF07681">
    <property type="entry name" value="DoxX"/>
    <property type="match status" value="1"/>
</dbReference>
<dbReference type="InterPro" id="IPR032808">
    <property type="entry name" value="DoxX"/>
</dbReference>
<dbReference type="OrthoDB" id="346004at2"/>
<dbReference type="InterPro" id="IPR051907">
    <property type="entry name" value="DoxX-like_oxidoreductase"/>
</dbReference>
<keyword evidence="3" id="KW-1003">Cell membrane</keyword>
<organism evidence="8 9">
    <name type="scientific">Parahaliea aestuarii</name>
    <dbReference type="NCBI Taxonomy" id="1852021"/>
    <lineage>
        <taxon>Bacteria</taxon>
        <taxon>Pseudomonadati</taxon>
        <taxon>Pseudomonadota</taxon>
        <taxon>Gammaproteobacteria</taxon>
        <taxon>Cellvibrionales</taxon>
        <taxon>Halieaceae</taxon>
        <taxon>Parahaliea</taxon>
    </lineage>
</organism>
<gene>
    <name evidence="8" type="ORF">FVW59_02945</name>
</gene>
<keyword evidence="4 7" id="KW-0812">Transmembrane</keyword>
<evidence type="ECO:0000256" key="7">
    <source>
        <dbReference type="SAM" id="Phobius"/>
    </source>
</evidence>
<evidence type="ECO:0000313" key="9">
    <source>
        <dbReference type="Proteomes" id="UP000321933"/>
    </source>
</evidence>